<organism evidence="5">
    <name type="scientific">Hexamita inflata</name>
    <dbReference type="NCBI Taxonomy" id="28002"/>
    <lineage>
        <taxon>Eukaryota</taxon>
        <taxon>Metamonada</taxon>
        <taxon>Diplomonadida</taxon>
        <taxon>Hexamitidae</taxon>
        <taxon>Hexamitinae</taxon>
        <taxon>Hexamita</taxon>
    </lineage>
</organism>
<protein>
    <submittedName>
        <fullName evidence="5">Pentapeptide repeats-containing protein</fullName>
    </submittedName>
    <submittedName>
        <fullName evidence="6">Pentapeptide_repeats-containing protein</fullName>
    </submittedName>
</protein>
<evidence type="ECO:0000256" key="2">
    <source>
        <dbReference type="ARBA" id="ARBA00022737"/>
    </source>
</evidence>
<dbReference type="InterPro" id="IPR027417">
    <property type="entry name" value="P-loop_NTPase"/>
</dbReference>
<evidence type="ECO:0000256" key="1">
    <source>
        <dbReference type="ARBA" id="ARBA00022574"/>
    </source>
</evidence>
<dbReference type="Proteomes" id="UP001642409">
    <property type="component" value="Unassembled WGS sequence"/>
</dbReference>
<keyword evidence="2" id="KW-0677">Repeat</keyword>
<reference evidence="6 7" key="2">
    <citation type="submission" date="2024-07" db="EMBL/GenBank/DDBJ databases">
        <authorList>
            <person name="Akdeniz Z."/>
        </authorList>
    </citation>
    <scope>NUCLEOTIDE SEQUENCE [LARGE SCALE GENOMIC DNA]</scope>
</reference>
<dbReference type="CDD" id="cd00200">
    <property type="entry name" value="WD40"/>
    <property type="match status" value="2"/>
</dbReference>
<dbReference type="PRINTS" id="PR00320">
    <property type="entry name" value="GPROTEINBRPT"/>
</dbReference>
<evidence type="ECO:0000256" key="3">
    <source>
        <dbReference type="PROSITE-ProRule" id="PRU00221"/>
    </source>
</evidence>
<dbReference type="PANTHER" id="PTHR19857">
    <property type="entry name" value="MITOCHONDRIAL DIVISION PROTEIN 1-RELATED"/>
    <property type="match status" value="1"/>
</dbReference>
<dbReference type="SUPFAM" id="SSF52540">
    <property type="entry name" value="P-loop containing nucleoside triphosphate hydrolases"/>
    <property type="match status" value="1"/>
</dbReference>
<evidence type="ECO:0000313" key="5">
    <source>
        <dbReference type="EMBL" id="CAI9960964.1"/>
    </source>
</evidence>
<dbReference type="SMART" id="SM00320">
    <property type="entry name" value="WD40"/>
    <property type="match status" value="9"/>
</dbReference>
<dbReference type="Gene3D" id="3.40.50.300">
    <property type="entry name" value="P-loop containing nucleotide triphosphate hydrolases"/>
    <property type="match status" value="1"/>
</dbReference>
<dbReference type="InterPro" id="IPR015943">
    <property type="entry name" value="WD40/YVTN_repeat-like_dom_sf"/>
</dbReference>
<feature type="repeat" description="WD" evidence="3">
    <location>
        <begin position="1183"/>
        <end position="1224"/>
    </location>
</feature>
<dbReference type="InterPro" id="IPR020472">
    <property type="entry name" value="WD40_PAC1"/>
</dbReference>
<feature type="repeat" description="WD" evidence="3">
    <location>
        <begin position="1267"/>
        <end position="1308"/>
    </location>
</feature>
<dbReference type="InterPro" id="IPR019775">
    <property type="entry name" value="WD40_repeat_CS"/>
</dbReference>
<evidence type="ECO:0000256" key="4">
    <source>
        <dbReference type="SAM" id="Coils"/>
    </source>
</evidence>
<feature type="repeat" description="WD" evidence="3">
    <location>
        <begin position="1225"/>
        <end position="1266"/>
    </location>
</feature>
<keyword evidence="7" id="KW-1185">Reference proteome</keyword>
<dbReference type="EMBL" id="CAXDID020000033">
    <property type="protein sequence ID" value="CAL5995563.1"/>
    <property type="molecule type" value="Genomic_DNA"/>
</dbReference>
<feature type="coiled-coil region" evidence="4">
    <location>
        <begin position="340"/>
        <end position="371"/>
    </location>
</feature>
<keyword evidence="1 3" id="KW-0853">WD repeat</keyword>
<evidence type="ECO:0000313" key="7">
    <source>
        <dbReference type="Proteomes" id="UP001642409"/>
    </source>
</evidence>
<feature type="repeat" description="WD" evidence="3">
    <location>
        <begin position="1019"/>
        <end position="1060"/>
    </location>
</feature>
<dbReference type="EMBL" id="CATOUU010000937">
    <property type="protein sequence ID" value="CAI9960964.1"/>
    <property type="molecule type" value="Genomic_DNA"/>
</dbReference>
<dbReference type="SUPFAM" id="SSF50978">
    <property type="entry name" value="WD40 repeat-like"/>
    <property type="match status" value="2"/>
</dbReference>
<comment type="caution">
    <text evidence="5">The sequence shown here is derived from an EMBL/GenBank/DDBJ whole genome shotgun (WGS) entry which is preliminary data.</text>
</comment>
<reference evidence="5" key="1">
    <citation type="submission" date="2023-06" db="EMBL/GenBank/DDBJ databases">
        <authorList>
            <person name="Kurt Z."/>
        </authorList>
    </citation>
    <scope>NUCLEOTIDE SEQUENCE</scope>
</reference>
<dbReference type="Pfam" id="PF00400">
    <property type="entry name" value="WD40"/>
    <property type="match status" value="6"/>
</dbReference>
<dbReference type="InterPro" id="IPR051179">
    <property type="entry name" value="WD_repeat_multifunction"/>
</dbReference>
<evidence type="ECO:0000313" key="6">
    <source>
        <dbReference type="EMBL" id="CAL5995563.1"/>
    </source>
</evidence>
<dbReference type="InterPro" id="IPR036322">
    <property type="entry name" value="WD40_repeat_dom_sf"/>
</dbReference>
<feature type="repeat" description="WD" evidence="3">
    <location>
        <begin position="1153"/>
        <end position="1182"/>
    </location>
</feature>
<proteinExistence type="predicted"/>
<dbReference type="SUPFAM" id="SSF141571">
    <property type="entry name" value="Pentapeptide repeat-like"/>
    <property type="match status" value="1"/>
</dbReference>
<dbReference type="InterPro" id="IPR001646">
    <property type="entry name" value="5peptide_repeat"/>
</dbReference>
<dbReference type="Pfam" id="PF00805">
    <property type="entry name" value="Pentapeptide"/>
    <property type="match status" value="1"/>
</dbReference>
<dbReference type="PROSITE" id="PS50294">
    <property type="entry name" value="WD_REPEATS_REGION"/>
    <property type="match status" value="4"/>
</dbReference>
<gene>
    <name evidence="6" type="ORF">HINF_LOCUS14094</name>
    <name evidence="5" type="ORF">HINF_LOCUS48609</name>
</gene>
<accession>A0AA86QWY8</accession>
<dbReference type="PROSITE" id="PS50082">
    <property type="entry name" value="WD_REPEATS_2"/>
    <property type="match status" value="6"/>
</dbReference>
<dbReference type="Gene3D" id="2.130.10.10">
    <property type="entry name" value="YVTN repeat-like/Quinoprotein amine dehydrogenase"/>
    <property type="match status" value="3"/>
</dbReference>
<dbReference type="Gene3D" id="2.160.20.80">
    <property type="entry name" value="E3 ubiquitin-protein ligase SopA"/>
    <property type="match status" value="1"/>
</dbReference>
<dbReference type="PROSITE" id="PS00678">
    <property type="entry name" value="WD_REPEATS_1"/>
    <property type="match status" value="2"/>
</dbReference>
<name>A0AA86QWY8_9EUKA</name>
<feature type="repeat" description="WD" evidence="3">
    <location>
        <begin position="1309"/>
        <end position="1350"/>
    </location>
</feature>
<dbReference type="PANTHER" id="PTHR19857:SF21">
    <property type="entry name" value="ANAPHASE-PROMOTING COMPLEX SUBUNIT 4 WD40 DOMAIN-CONTAINING PROTEIN"/>
    <property type="match status" value="1"/>
</dbReference>
<dbReference type="InterPro" id="IPR001680">
    <property type="entry name" value="WD40_rpt"/>
</dbReference>
<sequence length="1555" mass="179763">MGCASANTSLKTNEYPKISQDSGSDTQILKLISSIQDSNIKGQTTVVRNYIYEMKLNSLQYAQSCINPIQVVEKLLQLLDSSKTGLSPCHLKEIAHVTQLYIHQVYINQKYGLKITQSLLLSWLETITSLRNLIYNSIEKIELEFELDCIEACVKTFQVAQQDNNNQIFNYISLIGKSSTGDHNKIDYSQIISQSKDLICKFSEFAKNKIQDQWILPVMTNYYTLYILKDRPDQINTIIEQISPLKEWHISYAGLDVIESYLDQQTTLIFPIIDLFTKLSSYYGEHNDNNSWKIRDKVAKICIRVREPHATFLSELFINMLSNEKNANVRNTLDNEEYIKKQQKQLQECWKKNLENLQSELSTEYKKLIEINKILQENKEISSEQRNYYNQIMMNAKQKIQTVEKLDQLLDVQTQGLETLQSAVLYQENIIEQITHSFTKVEKAINGRTAQELVDYIYDYYTEESEKWKARLSMYIPEKAVISINDIANVQSAIDVDQNFLNFINDNNKKVLLIQGEAGTGKTIYCQYIITQLLESKLIVPIFISLPYLQNWEKQMLEETLIELRFTHTEILTLQQSKIQLILIVDGYDEVRSYKRLYDPNNLLNWNCKALFTCRSSHLACDKYYYKYFISSKFDYETQFSELILVHFNNNQIQDYLQRFCAKLESNSKYSSEWKDWNTYLKYIDRIPGLCHLVENPFILSMIVKVLPNIILKHNINQTLLSLDLYEEFVQQWFESEEERMYINNVTTDVINLKKEYNDYSQKLASKMMDVAKTVVEYKNEDKQNPWREFFDPNNSKLSTIRRGAPLTMSSRFYSFIHKSIQEYFVAKNGQYSITLLINSFNEKTLDCSINTHNITDKGVFEFYSQIIQRFPEFKQQLYKVIELSKINSQVSIAAANAITILNYINESFQNADFRNIKIPGANLSLAMMQNIDLRGADLQKVDFQSAWLSKAKFDGANMNNVEFGQKTSINIGSTINKVIYNTSQQLCACSVGNLNMDASEKQVVQIYNTKTLQNICILKDHQNTVADLVFSPNDEYLVSCSTDQTLKFYSTNNWSLIKSLQFDNTVTTVDYSTDGSQIICGSGQFVYIYSSTDYSLIKTYELCDDIISVSFSSDDKHFVCCGQTFCNVWNIQSDENTYLSGQFSKNIKYAVFSPDNSLVLCALFDSTIIVWDLSNKEIKNILKGHTSQVTYLTFSQNCQYLASGCEDGTIILWDAKSFELIRNINSHSMYVTSIQFSNDNEMVMSGSWDCYIKFTSVQSIPLIKSLLGHTGLIYSYSYSNDLKYVVSCSMDSTIKFWDSSSGTLIKTLCGHKDMVTSFSLSKDDKFMLSASRDSTVKLWDLQSFQCINTFDVGDMCFQVEFHIDNTQFSTVSTNGNVQIWNMNKQSPVMVISSDVEIFGSKFNNDCSKIAFTGTGVNFYIADLQTGDIISQTRKYDLEAYNLVFSDDDKFVYTCNKPYYETMTMWSVDGQLLRQQFSEEQYQEIFEVKQINTDGKYIQIIDNCIYQVDTKTNELVWMSGQYSLNMAGCSFENVKNISQQNLMLMQYLQLGEQII</sequence>
<keyword evidence="4" id="KW-0175">Coiled coil</keyword>